<dbReference type="PANTHER" id="PTHR47816:SF4">
    <property type="entry name" value="RIBOSOMAL RNA SMALL SUBUNIT METHYLTRANSFERASE C"/>
    <property type="match status" value="1"/>
</dbReference>
<reference evidence="4 5" key="1">
    <citation type="submission" date="2016-08" db="EMBL/GenBank/DDBJ databases">
        <title>Genome sequence of Clavibacter michiganensis spp. strain CASJ009.</title>
        <authorList>
            <person name="Thapa S.P."/>
            <person name="Coaker G."/>
        </authorList>
    </citation>
    <scope>NUCLEOTIDE SEQUENCE [LARGE SCALE GENOMIC DNA]</scope>
    <source>
        <strain evidence="4">CASJ009</strain>
    </source>
</reference>
<accession>A0A251XW62</accession>
<comment type="caution">
    <text evidence="4">The sequence shown here is derived from an EMBL/GenBank/DDBJ whole genome shotgun (WGS) entry which is preliminary data.</text>
</comment>
<dbReference type="AlphaFoldDB" id="A0A251XW62"/>
<dbReference type="CDD" id="cd02440">
    <property type="entry name" value="AdoMet_MTases"/>
    <property type="match status" value="1"/>
</dbReference>
<dbReference type="Gene3D" id="3.40.50.150">
    <property type="entry name" value="Vaccinia Virus protein VP39"/>
    <property type="match status" value="1"/>
</dbReference>
<keyword evidence="2 4" id="KW-0808">Transferase</keyword>
<organism evidence="4 5">
    <name type="scientific">Clavibacter michiganensis</name>
    <dbReference type="NCBI Taxonomy" id="28447"/>
    <lineage>
        <taxon>Bacteria</taxon>
        <taxon>Bacillati</taxon>
        <taxon>Actinomycetota</taxon>
        <taxon>Actinomycetes</taxon>
        <taxon>Micrococcales</taxon>
        <taxon>Microbacteriaceae</taxon>
        <taxon>Clavibacter</taxon>
    </lineage>
</organism>
<dbReference type="InterPro" id="IPR029063">
    <property type="entry name" value="SAM-dependent_MTases_sf"/>
</dbReference>
<dbReference type="Proteomes" id="UP000195106">
    <property type="component" value="Unassembled WGS sequence"/>
</dbReference>
<keyword evidence="1 4" id="KW-0489">Methyltransferase</keyword>
<dbReference type="PANTHER" id="PTHR47816">
    <property type="entry name" value="RIBOSOMAL RNA SMALL SUBUNIT METHYLTRANSFERASE C"/>
    <property type="match status" value="1"/>
</dbReference>
<evidence type="ECO:0000256" key="1">
    <source>
        <dbReference type="ARBA" id="ARBA00022603"/>
    </source>
</evidence>
<dbReference type="GO" id="GO:0008757">
    <property type="term" value="F:S-adenosylmethionine-dependent methyltransferase activity"/>
    <property type="evidence" value="ECO:0007669"/>
    <property type="project" value="InterPro"/>
</dbReference>
<evidence type="ECO:0000259" key="3">
    <source>
        <dbReference type="Pfam" id="PF05175"/>
    </source>
</evidence>
<dbReference type="Pfam" id="PF05175">
    <property type="entry name" value="MTS"/>
    <property type="match status" value="1"/>
</dbReference>
<dbReference type="GO" id="GO:0032259">
    <property type="term" value="P:methylation"/>
    <property type="evidence" value="ECO:0007669"/>
    <property type="project" value="UniProtKB-KW"/>
</dbReference>
<proteinExistence type="predicted"/>
<evidence type="ECO:0000313" key="5">
    <source>
        <dbReference type="Proteomes" id="UP000195106"/>
    </source>
</evidence>
<evidence type="ECO:0000313" key="4">
    <source>
        <dbReference type="EMBL" id="OUE09529.1"/>
    </source>
</evidence>
<feature type="domain" description="Methyltransferase small" evidence="3">
    <location>
        <begin position="31"/>
        <end position="197"/>
    </location>
</feature>
<gene>
    <name evidence="4" type="primary">rsmC</name>
    <name evidence="4" type="ORF">CMsap09_11340</name>
</gene>
<protein>
    <submittedName>
        <fullName evidence="4">Ribosomal RNA small subunit methyltransferase C</fullName>
    </submittedName>
</protein>
<name>A0A251XW62_9MICO</name>
<dbReference type="SUPFAM" id="SSF53335">
    <property type="entry name" value="S-adenosyl-L-methionine-dependent methyltransferases"/>
    <property type="match status" value="1"/>
</dbReference>
<evidence type="ECO:0000256" key="2">
    <source>
        <dbReference type="ARBA" id="ARBA00022679"/>
    </source>
</evidence>
<dbReference type="EMBL" id="MDHJ01000001">
    <property type="protein sequence ID" value="OUE09529.1"/>
    <property type="molecule type" value="Genomic_DNA"/>
</dbReference>
<sequence>MADAHYFSPSPAGPLRTRTITVELGGRTVGVETAGGVFSPEHVDQGTLVLLRNVPAPPAEGHLLDVGCGWGPVALDLAMRSPSATVWAVDVNERALELTRANARSLGLENVNAVLPEDVPAGLSFATVWSNPPIRVGKDALHGILLDWLPRLVVDADAWLVVQRNLGSDSLQRWLVATLPEGLETTRAASDKGFRVLRVHRTGAAGV</sequence>
<dbReference type="InterPro" id="IPR046977">
    <property type="entry name" value="RsmC/RlmG"/>
</dbReference>
<dbReference type="InterPro" id="IPR007848">
    <property type="entry name" value="Small_mtfrase_dom"/>
</dbReference>